<keyword evidence="2" id="KW-1185">Reference proteome</keyword>
<dbReference type="Proteomes" id="UP001162156">
    <property type="component" value="Unassembled WGS sequence"/>
</dbReference>
<proteinExistence type="predicted"/>
<accession>A0AAV8ZUL6</accession>
<dbReference type="EMBL" id="JANEYF010000210">
    <property type="protein sequence ID" value="KAJ8971460.1"/>
    <property type="molecule type" value="Genomic_DNA"/>
</dbReference>
<name>A0AAV8ZUL6_9CUCU</name>
<evidence type="ECO:0000313" key="2">
    <source>
        <dbReference type="Proteomes" id="UP001162156"/>
    </source>
</evidence>
<gene>
    <name evidence="1" type="ORF">NQ314_000717</name>
</gene>
<reference evidence="1" key="1">
    <citation type="journal article" date="2023" name="Insect Mol. Biol.">
        <title>Genome sequencing provides insights into the evolution of gene families encoding plant cell wall-degrading enzymes in longhorned beetles.</title>
        <authorList>
            <person name="Shin N.R."/>
            <person name="Okamura Y."/>
            <person name="Kirsch R."/>
            <person name="Pauchet Y."/>
        </authorList>
    </citation>
    <scope>NUCLEOTIDE SEQUENCE</scope>
    <source>
        <strain evidence="1">RBIC_L_NR</strain>
    </source>
</reference>
<organism evidence="1 2">
    <name type="scientific">Rhamnusium bicolor</name>
    <dbReference type="NCBI Taxonomy" id="1586634"/>
    <lineage>
        <taxon>Eukaryota</taxon>
        <taxon>Metazoa</taxon>
        <taxon>Ecdysozoa</taxon>
        <taxon>Arthropoda</taxon>
        <taxon>Hexapoda</taxon>
        <taxon>Insecta</taxon>
        <taxon>Pterygota</taxon>
        <taxon>Neoptera</taxon>
        <taxon>Endopterygota</taxon>
        <taxon>Coleoptera</taxon>
        <taxon>Polyphaga</taxon>
        <taxon>Cucujiformia</taxon>
        <taxon>Chrysomeloidea</taxon>
        <taxon>Cerambycidae</taxon>
        <taxon>Lepturinae</taxon>
        <taxon>Rhagiini</taxon>
        <taxon>Rhamnusium</taxon>
    </lineage>
</organism>
<comment type="caution">
    <text evidence="1">The sequence shown here is derived from an EMBL/GenBank/DDBJ whole genome shotgun (WGS) entry which is preliminary data.</text>
</comment>
<dbReference type="AlphaFoldDB" id="A0AAV8ZUL6"/>
<dbReference type="Gene3D" id="2.60.120.200">
    <property type="match status" value="1"/>
</dbReference>
<evidence type="ECO:0000313" key="1">
    <source>
        <dbReference type="EMBL" id="KAJ8971460.1"/>
    </source>
</evidence>
<sequence>MKRSDENLTDVSLTGKRSFINLHPLEMEKTRFHIELEIRILEDQGVIMFIGKTSGFICLSLLNGLLELRIQASKKYEVSPNKLRKLNNINCFSKVGSC</sequence>
<protein>
    <submittedName>
        <fullName evidence="1">Uncharacterized protein</fullName>
    </submittedName>
</protein>
<dbReference type="SUPFAM" id="SSF49899">
    <property type="entry name" value="Concanavalin A-like lectins/glucanases"/>
    <property type="match status" value="1"/>
</dbReference>
<dbReference type="InterPro" id="IPR013320">
    <property type="entry name" value="ConA-like_dom_sf"/>
</dbReference>